<dbReference type="RefSeq" id="WP_047092316.1">
    <property type="nucleotide sequence ID" value="NZ_LBHU01000001.1"/>
</dbReference>
<feature type="transmembrane region" description="Helical" evidence="1">
    <location>
        <begin position="322"/>
        <end position="341"/>
    </location>
</feature>
<protein>
    <recommendedName>
        <fullName evidence="4">DUF2029 domain-containing protein</fullName>
    </recommendedName>
</protein>
<feature type="transmembrane region" description="Helical" evidence="1">
    <location>
        <begin position="287"/>
        <end position="310"/>
    </location>
</feature>
<dbReference type="OrthoDB" id="8266279at2"/>
<feature type="transmembrane region" description="Helical" evidence="1">
    <location>
        <begin position="243"/>
        <end position="267"/>
    </location>
</feature>
<feature type="transmembrane region" description="Helical" evidence="1">
    <location>
        <begin position="207"/>
        <end position="236"/>
    </location>
</feature>
<organism evidence="2 3">
    <name type="scientific">Aurantiacibacter marinus</name>
    <dbReference type="NCBI Taxonomy" id="874156"/>
    <lineage>
        <taxon>Bacteria</taxon>
        <taxon>Pseudomonadati</taxon>
        <taxon>Pseudomonadota</taxon>
        <taxon>Alphaproteobacteria</taxon>
        <taxon>Sphingomonadales</taxon>
        <taxon>Erythrobacteraceae</taxon>
        <taxon>Aurantiacibacter</taxon>
    </lineage>
</organism>
<feature type="transmembrane region" description="Helical" evidence="1">
    <location>
        <begin position="347"/>
        <end position="364"/>
    </location>
</feature>
<evidence type="ECO:0000313" key="2">
    <source>
        <dbReference type="EMBL" id="KLI64452.1"/>
    </source>
</evidence>
<sequence length="378" mass="41290">MAWIKSRPKPWDRFSNWAPGAAMLVLALALAVLVAAVLTERSAIYDAPAADVTAAPDVAAAPAGAPDEAQIQSSSRDTDLQLYDRIAQRVRGGENYYQVAVEEQRARDFPVRPGLAVRLPTLAFITAAIGQWGLFALGIVLVLSTLVAWHYRLRDAPGGPGRLRYILLLLLIGVVTGFKPQYLVLHEVWAGLLIALSLGLYRPNRWIWAFLAGVLALAIREHALPFILLMAVFAWARGNRGEAAAWLGAVLIFGALLLFHLSLVGQYTTAEDPASPGWMALRGFGGLTANIVLSSPLQYLPGWLAAPLALLPLIGWAGWRSWFGLTGFLLCLGYGVLFMIAGRDNNFYWALIVMPIWFVGYAFVPRALMSLWQSARGN</sequence>
<dbReference type="STRING" id="874156.GCA_001021555_00819"/>
<feature type="transmembrane region" description="Helical" evidence="1">
    <location>
        <begin position="183"/>
        <end position="201"/>
    </location>
</feature>
<dbReference type="EMBL" id="LBHU01000001">
    <property type="protein sequence ID" value="KLI64452.1"/>
    <property type="molecule type" value="Genomic_DNA"/>
</dbReference>
<dbReference type="Proteomes" id="UP000053455">
    <property type="component" value="Unassembled WGS sequence"/>
</dbReference>
<feature type="transmembrane region" description="Helical" evidence="1">
    <location>
        <begin position="161"/>
        <end position="178"/>
    </location>
</feature>
<keyword evidence="1" id="KW-1133">Transmembrane helix</keyword>
<reference evidence="2 3" key="1">
    <citation type="submission" date="2015-04" db="EMBL/GenBank/DDBJ databases">
        <title>The draft genome sequence of Erythrobacter marinus HWDM-33.</title>
        <authorList>
            <person name="Zhuang L."/>
            <person name="Liu Y."/>
            <person name="Shao Z."/>
        </authorList>
    </citation>
    <scope>NUCLEOTIDE SEQUENCE [LARGE SCALE GENOMIC DNA]</scope>
    <source>
        <strain evidence="2 3">HWDM-33</strain>
    </source>
</reference>
<evidence type="ECO:0000313" key="3">
    <source>
        <dbReference type="Proteomes" id="UP000053455"/>
    </source>
</evidence>
<evidence type="ECO:0000256" key="1">
    <source>
        <dbReference type="SAM" id="Phobius"/>
    </source>
</evidence>
<dbReference type="PATRIC" id="fig|874156.12.peg.481"/>
<name>A0A0H0XR87_9SPHN</name>
<feature type="transmembrane region" description="Helical" evidence="1">
    <location>
        <begin position="122"/>
        <end position="149"/>
    </location>
</feature>
<keyword evidence="1" id="KW-0472">Membrane</keyword>
<dbReference type="AlphaFoldDB" id="A0A0H0XR87"/>
<comment type="caution">
    <text evidence="2">The sequence shown here is derived from an EMBL/GenBank/DDBJ whole genome shotgun (WGS) entry which is preliminary data.</text>
</comment>
<gene>
    <name evidence="2" type="ORF">AAV99_02305</name>
</gene>
<keyword evidence="3" id="KW-1185">Reference proteome</keyword>
<feature type="transmembrane region" description="Helical" evidence="1">
    <location>
        <begin position="20"/>
        <end position="38"/>
    </location>
</feature>
<keyword evidence="1" id="KW-0812">Transmembrane</keyword>
<evidence type="ECO:0008006" key="4">
    <source>
        <dbReference type="Google" id="ProtNLM"/>
    </source>
</evidence>
<proteinExistence type="predicted"/>
<accession>A0A0H0XR87</accession>